<sequence length="41" mass="4807">MGEKNIFQIIHKLRMKGAEYSSVLHKKGQTLKYTFSHTEPE</sequence>
<name>A0A0E9VKP0_ANGAN</name>
<protein>
    <submittedName>
        <fullName evidence="1">Uncharacterized protein</fullName>
    </submittedName>
</protein>
<proteinExistence type="predicted"/>
<accession>A0A0E9VKP0</accession>
<dbReference type="AlphaFoldDB" id="A0A0E9VKP0"/>
<organism evidence="1">
    <name type="scientific">Anguilla anguilla</name>
    <name type="common">European freshwater eel</name>
    <name type="synonym">Muraena anguilla</name>
    <dbReference type="NCBI Taxonomy" id="7936"/>
    <lineage>
        <taxon>Eukaryota</taxon>
        <taxon>Metazoa</taxon>
        <taxon>Chordata</taxon>
        <taxon>Craniata</taxon>
        <taxon>Vertebrata</taxon>
        <taxon>Euteleostomi</taxon>
        <taxon>Actinopterygii</taxon>
        <taxon>Neopterygii</taxon>
        <taxon>Teleostei</taxon>
        <taxon>Anguilliformes</taxon>
        <taxon>Anguillidae</taxon>
        <taxon>Anguilla</taxon>
    </lineage>
</organism>
<dbReference type="EMBL" id="GBXM01029986">
    <property type="protein sequence ID" value="JAH78591.1"/>
    <property type="molecule type" value="Transcribed_RNA"/>
</dbReference>
<evidence type="ECO:0000313" key="1">
    <source>
        <dbReference type="EMBL" id="JAH78591.1"/>
    </source>
</evidence>
<reference evidence="1" key="1">
    <citation type="submission" date="2014-11" db="EMBL/GenBank/DDBJ databases">
        <authorList>
            <person name="Amaro Gonzalez C."/>
        </authorList>
    </citation>
    <scope>NUCLEOTIDE SEQUENCE</scope>
</reference>
<reference evidence="1" key="2">
    <citation type="journal article" date="2015" name="Fish Shellfish Immunol.">
        <title>Early steps in the European eel (Anguilla anguilla)-Vibrio vulnificus interaction in the gills: Role of the RtxA13 toxin.</title>
        <authorList>
            <person name="Callol A."/>
            <person name="Pajuelo D."/>
            <person name="Ebbesson L."/>
            <person name="Teles M."/>
            <person name="MacKenzie S."/>
            <person name="Amaro C."/>
        </authorList>
    </citation>
    <scope>NUCLEOTIDE SEQUENCE</scope>
</reference>